<comment type="subcellular location">
    <subcellularLocation>
        <location evidence="1 8">Nucleus</location>
        <location evidence="1 8">Nucleolus</location>
    </subcellularLocation>
</comment>
<dbReference type="GO" id="GO:0000454">
    <property type="term" value="P:snoRNA guided rRNA pseudouridine synthesis"/>
    <property type="evidence" value="ECO:0007669"/>
    <property type="project" value="TreeGrafter"/>
</dbReference>
<dbReference type="PANTHER" id="PTHR23237">
    <property type="entry name" value="NUCLEOLAR PROTEIN FAMILY A MEMBER 1 SNORNP PROTEIN GAR1"/>
    <property type="match status" value="1"/>
</dbReference>
<dbReference type="EMBL" id="JAQQBR010001831">
    <property type="protein sequence ID" value="KAK0168753.1"/>
    <property type="molecule type" value="Genomic_DNA"/>
</dbReference>
<feature type="compositionally biased region" description="Basic and acidic residues" evidence="9">
    <location>
        <begin position="28"/>
        <end position="37"/>
    </location>
</feature>
<dbReference type="PANTHER" id="PTHR23237:SF6">
    <property type="entry name" value="H_ACA RIBONUCLEOPROTEIN COMPLEX SUBUNIT 1"/>
    <property type="match status" value="1"/>
</dbReference>
<dbReference type="GO" id="GO:0034513">
    <property type="term" value="F:box H/ACA snoRNA binding"/>
    <property type="evidence" value="ECO:0007669"/>
    <property type="project" value="TreeGrafter"/>
</dbReference>
<reference evidence="10" key="1">
    <citation type="journal article" date="2023" name="bioRxiv">
        <title>Scaffold-level genome assemblies of two parasitoid biocontrol wasps reveal the parthenogenesis mechanism and an associated novel virus.</title>
        <authorList>
            <person name="Inwood S."/>
            <person name="Skelly J."/>
            <person name="Guhlin J."/>
            <person name="Harrop T."/>
            <person name="Goldson S."/>
            <person name="Dearden P."/>
        </authorList>
    </citation>
    <scope>NUCLEOTIDE SEQUENCE</scope>
    <source>
        <strain evidence="10">Lincoln</strain>
        <tissue evidence="10">Whole body</tissue>
    </source>
</reference>
<dbReference type="Proteomes" id="UP001168972">
    <property type="component" value="Unassembled WGS sequence"/>
</dbReference>
<evidence type="ECO:0000256" key="2">
    <source>
        <dbReference type="ARBA" id="ARBA00022517"/>
    </source>
</evidence>
<evidence type="ECO:0000256" key="3">
    <source>
        <dbReference type="ARBA" id="ARBA00022552"/>
    </source>
</evidence>
<keyword evidence="5 8" id="KW-0539">Nucleus</keyword>
<dbReference type="InterPro" id="IPR007504">
    <property type="entry name" value="H/ACA_rnp_Gar1/Naf1"/>
</dbReference>
<dbReference type="InterPro" id="IPR038664">
    <property type="entry name" value="Gar1/Naf1_Cbf5-bd_sf"/>
</dbReference>
<comment type="similarity">
    <text evidence="7 8">Belongs to the GAR1 family.</text>
</comment>
<keyword evidence="6 8" id="KW-0687">Ribonucleoprotein</keyword>
<dbReference type="AlphaFoldDB" id="A0AA39FFU9"/>
<dbReference type="InterPro" id="IPR009000">
    <property type="entry name" value="Transl_B-barrel_sf"/>
</dbReference>
<protein>
    <recommendedName>
        <fullName evidence="8">H/ACA ribonucleoprotein complex subunit</fullName>
    </recommendedName>
</protein>
<name>A0AA39FFU9_MICHY</name>
<evidence type="ECO:0000256" key="5">
    <source>
        <dbReference type="ARBA" id="ARBA00023242"/>
    </source>
</evidence>
<keyword evidence="4 8" id="KW-0694">RNA-binding</keyword>
<feature type="compositionally biased region" description="Gly residues" evidence="9">
    <location>
        <begin position="143"/>
        <end position="199"/>
    </location>
</feature>
<evidence type="ECO:0000256" key="4">
    <source>
        <dbReference type="ARBA" id="ARBA00022884"/>
    </source>
</evidence>
<evidence type="ECO:0000256" key="6">
    <source>
        <dbReference type="ARBA" id="ARBA00023274"/>
    </source>
</evidence>
<feature type="compositionally biased region" description="Gly residues" evidence="9">
    <location>
        <begin position="1"/>
        <end position="27"/>
    </location>
</feature>
<proteinExistence type="inferred from homology"/>
<evidence type="ECO:0000313" key="10">
    <source>
        <dbReference type="EMBL" id="KAK0168753.1"/>
    </source>
</evidence>
<comment type="function">
    <text evidence="8">Required for ribosome biogenesis. Part of a complex which catalyzes pseudouridylation of rRNA. This involves the isomerization of uridine such that the ribose is subsequently attached to C5, instead of the normal N1. Pseudouridine ("psi") residues may serve to stabilize the conformation of rRNAs.</text>
</comment>
<evidence type="ECO:0000313" key="11">
    <source>
        <dbReference type="Proteomes" id="UP001168972"/>
    </source>
</evidence>
<dbReference type="SUPFAM" id="SSF50447">
    <property type="entry name" value="Translation proteins"/>
    <property type="match status" value="1"/>
</dbReference>
<feature type="region of interest" description="Disordered" evidence="9">
    <location>
        <begin position="1"/>
        <end position="40"/>
    </location>
</feature>
<dbReference type="Gene3D" id="2.40.10.230">
    <property type="entry name" value="Probable tRNA pseudouridine synthase domain"/>
    <property type="match status" value="1"/>
</dbReference>
<dbReference type="GO" id="GO:0031429">
    <property type="term" value="C:box H/ACA snoRNP complex"/>
    <property type="evidence" value="ECO:0007669"/>
    <property type="project" value="TreeGrafter"/>
</dbReference>
<evidence type="ECO:0000256" key="9">
    <source>
        <dbReference type="SAM" id="MobiDB-lite"/>
    </source>
</evidence>
<keyword evidence="11" id="KW-1185">Reference proteome</keyword>
<keyword evidence="3 8" id="KW-0698">rRNA processing</keyword>
<sequence>MSFRGRGGSSIFGRGGGGFRGGRGGRGGGDRNRRYEEGPPEAVTNLGRFEWTVEDDIVAKVDIEQVPFFNAPIFTENKMQIGKIDEIFGNVKDYYVSIKLSENLKPGSFEKHTKLFIDPGKLLPIQRFMPKPAGESVKRVGRAGRGTGSSRGSRGGNRGGFGGRYGGNTRGGGGFRGRGGGGGSGFGRGAGGFRGRGRW</sequence>
<keyword evidence="2 8" id="KW-0690">Ribosome biogenesis</keyword>
<evidence type="ECO:0000256" key="8">
    <source>
        <dbReference type="RuleBase" id="RU364004"/>
    </source>
</evidence>
<reference evidence="10" key="2">
    <citation type="submission" date="2023-03" db="EMBL/GenBank/DDBJ databases">
        <authorList>
            <person name="Inwood S.N."/>
            <person name="Skelly J.G."/>
            <person name="Guhlin J."/>
            <person name="Harrop T.W.R."/>
            <person name="Goldson S.G."/>
            <person name="Dearden P.K."/>
        </authorList>
    </citation>
    <scope>NUCLEOTIDE SEQUENCE</scope>
    <source>
        <strain evidence="10">Lincoln</strain>
        <tissue evidence="10">Whole body</tissue>
    </source>
</reference>
<dbReference type="FunFam" id="2.40.10.230:FF:000001">
    <property type="entry name" value="H/ACA ribonucleoprotein complex subunit"/>
    <property type="match status" value="1"/>
</dbReference>
<comment type="caution">
    <text evidence="10">The sequence shown here is derived from an EMBL/GenBank/DDBJ whole genome shotgun (WGS) entry which is preliminary data.</text>
</comment>
<feature type="region of interest" description="Disordered" evidence="9">
    <location>
        <begin position="134"/>
        <end position="199"/>
    </location>
</feature>
<gene>
    <name evidence="10" type="ORF">PV327_002523</name>
</gene>
<comment type="subunit">
    <text evidence="8">Component of the small nucleolar ribonucleoprotein particles containing H/ACA-type snoRNAs (H/ACA snoRNPs).</text>
</comment>
<accession>A0AA39FFU9</accession>
<dbReference type="Pfam" id="PF04410">
    <property type="entry name" value="Gar1"/>
    <property type="match status" value="1"/>
</dbReference>
<evidence type="ECO:0000256" key="1">
    <source>
        <dbReference type="ARBA" id="ARBA00004604"/>
    </source>
</evidence>
<evidence type="ECO:0000256" key="7">
    <source>
        <dbReference type="ARBA" id="ARBA00038293"/>
    </source>
</evidence>
<organism evidence="10 11">
    <name type="scientific">Microctonus hyperodae</name>
    <name type="common">Parasitoid wasp</name>
    <dbReference type="NCBI Taxonomy" id="165561"/>
    <lineage>
        <taxon>Eukaryota</taxon>
        <taxon>Metazoa</taxon>
        <taxon>Ecdysozoa</taxon>
        <taxon>Arthropoda</taxon>
        <taxon>Hexapoda</taxon>
        <taxon>Insecta</taxon>
        <taxon>Pterygota</taxon>
        <taxon>Neoptera</taxon>
        <taxon>Endopterygota</taxon>
        <taxon>Hymenoptera</taxon>
        <taxon>Apocrita</taxon>
        <taxon>Ichneumonoidea</taxon>
        <taxon>Braconidae</taxon>
        <taxon>Euphorinae</taxon>
        <taxon>Microctonus</taxon>
    </lineage>
</organism>